<dbReference type="PANTHER" id="PTHR12899:SF7">
    <property type="entry name" value="EXPRESSED PROTEIN"/>
    <property type="match status" value="1"/>
</dbReference>
<accession>A0AAW1GMZ6</accession>
<dbReference type="SUPFAM" id="SSF53137">
    <property type="entry name" value="Translational machinery components"/>
    <property type="match status" value="1"/>
</dbReference>
<dbReference type="AlphaFoldDB" id="A0AAW1GMZ6"/>
<dbReference type="GO" id="GO:1990904">
    <property type="term" value="C:ribonucleoprotein complex"/>
    <property type="evidence" value="ECO:0007669"/>
    <property type="project" value="UniProtKB-KW"/>
</dbReference>
<comment type="subcellular location">
    <subcellularLocation>
        <location evidence="1">Mitochondrion</location>
    </subcellularLocation>
</comment>
<dbReference type="Pfam" id="PF00861">
    <property type="entry name" value="Ribosomal_L18p"/>
    <property type="match status" value="1"/>
</dbReference>
<dbReference type="GO" id="GO:0008097">
    <property type="term" value="F:5S rRNA binding"/>
    <property type="evidence" value="ECO:0007669"/>
    <property type="project" value="TreeGrafter"/>
</dbReference>
<dbReference type="CDD" id="cd00432">
    <property type="entry name" value="Ribosomal_L18_L5e"/>
    <property type="match status" value="1"/>
</dbReference>
<feature type="region of interest" description="Disordered" evidence="6">
    <location>
        <begin position="29"/>
        <end position="48"/>
    </location>
</feature>
<dbReference type="GO" id="GO:0005840">
    <property type="term" value="C:ribosome"/>
    <property type="evidence" value="ECO:0007669"/>
    <property type="project" value="UniProtKB-KW"/>
</dbReference>
<proteinExistence type="inferred from homology"/>
<name>A0AAW1GMZ6_SAPOF</name>
<evidence type="ECO:0000256" key="3">
    <source>
        <dbReference type="ARBA" id="ARBA00022980"/>
    </source>
</evidence>
<reference evidence="7 8" key="1">
    <citation type="submission" date="2024-03" db="EMBL/GenBank/DDBJ databases">
        <title>WGS assembly of Saponaria officinalis var. Norfolk2.</title>
        <authorList>
            <person name="Jenkins J."/>
            <person name="Shu S."/>
            <person name="Grimwood J."/>
            <person name="Barry K."/>
            <person name="Goodstein D."/>
            <person name="Schmutz J."/>
            <person name="Leebens-Mack J."/>
            <person name="Osbourn A."/>
        </authorList>
    </citation>
    <scope>NUCLEOTIDE SEQUENCE [LARGE SCALE GENOMIC DNA]</scope>
    <source>
        <strain evidence="8">cv. Norfolk2</strain>
        <strain evidence="7">JIC</strain>
        <tissue evidence="7">Leaf</tissue>
    </source>
</reference>
<dbReference type="InterPro" id="IPR057268">
    <property type="entry name" value="Ribosomal_L18"/>
</dbReference>
<evidence type="ECO:0000313" key="8">
    <source>
        <dbReference type="Proteomes" id="UP001443914"/>
    </source>
</evidence>
<evidence type="ECO:0000256" key="5">
    <source>
        <dbReference type="ARBA" id="ARBA00023274"/>
    </source>
</evidence>
<keyword evidence="5" id="KW-0687">Ribonucleoprotein</keyword>
<dbReference type="GO" id="GO:0005739">
    <property type="term" value="C:mitochondrion"/>
    <property type="evidence" value="ECO:0007669"/>
    <property type="project" value="UniProtKB-SubCell"/>
</dbReference>
<comment type="similarity">
    <text evidence="2">Belongs to the universal ribosomal protein uL18 family.</text>
</comment>
<evidence type="ECO:0000256" key="6">
    <source>
        <dbReference type="SAM" id="MobiDB-lite"/>
    </source>
</evidence>
<evidence type="ECO:0000313" key="7">
    <source>
        <dbReference type="EMBL" id="KAK9664333.1"/>
    </source>
</evidence>
<gene>
    <name evidence="7" type="ORF">RND81_14G034100</name>
</gene>
<evidence type="ECO:0000256" key="1">
    <source>
        <dbReference type="ARBA" id="ARBA00004173"/>
    </source>
</evidence>
<dbReference type="InterPro" id="IPR005484">
    <property type="entry name" value="Ribosomal_uL18_bac/plant/anim"/>
</dbReference>
<keyword evidence="3" id="KW-0689">Ribosomal protein</keyword>
<dbReference type="GO" id="GO:0003735">
    <property type="term" value="F:structural constituent of ribosome"/>
    <property type="evidence" value="ECO:0007669"/>
    <property type="project" value="InterPro"/>
</dbReference>
<evidence type="ECO:0000256" key="2">
    <source>
        <dbReference type="ARBA" id="ARBA00007116"/>
    </source>
</evidence>
<evidence type="ECO:0008006" key="9">
    <source>
        <dbReference type="Google" id="ProtNLM"/>
    </source>
</evidence>
<sequence>MIVLRRFASSTSLANFHRVFWFCGYSSKSSSSLNRNNSDQSASAPKTDVDFRNRLGAQSLPSFWRDQPQFDFSQMDIVDSDTWSISSCLAHVSNGAQEASQLRLMGLEEVGDGVACNPKITESDPDIDDVEDMRIRGKLFYKVEQSSLEFDEYKLDFHGRKFKSINNDKKESEKKEQLRCKESQEVISKKGNIEREPLVNKERLVKTIKDKYIVRTPDDRSCVGKKQRKPTFNQLTGPYHEPFCLDIYVSKGSVRACVVHRVTSKVVIVAHSISKDLKFDLGSTKSVAAAANVGKVLARRSLEDDIHDVIYTPRKGDKLEGKLQVVLQSITDNGLNVKLKLKQRNPIKAFGNIQPMSDNRDTN</sequence>
<dbReference type="PANTHER" id="PTHR12899">
    <property type="entry name" value="39S RIBOSOMAL PROTEIN L18, MITOCHONDRIAL"/>
    <property type="match status" value="1"/>
</dbReference>
<dbReference type="GO" id="GO:0006412">
    <property type="term" value="P:translation"/>
    <property type="evidence" value="ECO:0007669"/>
    <property type="project" value="InterPro"/>
</dbReference>
<dbReference type="Proteomes" id="UP001443914">
    <property type="component" value="Unassembled WGS sequence"/>
</dbReference>
<dbReference type="EMBL" id="JBDFQZ010000014">
    <property type="protein sequence ID" value="KAK9664332.1"/>
    <property type="molecule type" value="Genomic_DNA"/>
</dbReference>
<dbReference type="EMBL" id="JBDFQZ010000014">
    <property type="protein sequence ID" value="KAK9664333.1"/>
    <property type="molecule type" value="Genomic_DNA"/>
</dbReference>
<feature type="compositionally biased region" description="Low complexity" evidence="6">
    <location>
        <begin position="29"/>
        <end position="41"/>
    </location>
</feature>
<keyword evidence="8" id="KW-1185">Reference proteome</keyword>
<dbReference type="InterPro" id="IPR036967">
    <property type="entry name" value="Ribosomal_uS11_sf"/>
</dbReference>
<dbReference type="Gene3D" id="3.30.420.80">
    <property type="entry name" value="Ribosomal protein S11"/>
    <property type="match status" value="1"/>
</dbReference>
<evidence type="ECO:0000256" key="4">
    <source>
        <dbReference type="ARBA" id="ARBA00023128"/>
    </source>
</evidence>
<protein>
    <recommendedName>
        <fullName evidence="9">Ribosomal protein L18</fullName>
    </recommendedName>
</protein>
<organism evidence="7 8">
    <name type="scientific">Saponaria officinalis</name>
    <name type="common">Common soapwort</name>
    <name type="synonym">Lychnis saponaria</name>
    <dbReference type="NCBI Taxonomy" id="3572"/>
    <lineage>
        <taxon>Eukaryota</taxon>
        <taxon>Viridiplantae</taxon>
        <taxon>Streptophyta</taxon>
        <taxon>Embryophyta</taxon>
        <taxon>Tracheophyta</taxon>
        <taxon>Spermatophyta</taxon>
        <taxon>Magnoliopsida</taxon>
        <taxon>eudicotyledons</taxon>
        <taxon>Gunneridae</taxon>
        <taxon>Pentapetalae</taxon>
        <taxon>Caryophyllales</taxon>
        <taxon>Caryophyllaceae</taxon>
        <taxon>Caryophylleae</taxon>
        <taxon>Saponaria</taxon>
    </lineage>
</organism>
<comment type="caution">
    <text evidence="7">The sequence shown here is derived from an EMBL/GenBank/DDBJ whole genome shotgun (WGS) entry which is preliminary data.</text>
</comment>
<keyword evidence="4" id="KW-0496">Mitochondrion</keyword>